<organism evidence="1 2">
    <name type="scientific">Polyangium fumosum</name>
    <dbReference type="NCBI Taxonomy" id="889272"/>
    <lineage>
        <taxon>Bacteria</taxon>
        <taxon>Pseudomonadati</taxon>
        <taxon>Myxococcota</taxon>
        <taxon>Polyangia</taxon>
        <taxon>Polyangiales</taxon>
        <taxon>Polyangiaceae</taxon>
        <taxon>Polyangium</taxon>
    </lineage>
</organism>
<dbReference type="CDD" id="cd07818">
    <property type="entry name" value="SRPBCC_1"/>
    <property type="match status" value="1"/>
</dbReference>
<dbReference type="InterPro" id="IPR023393">
    <property type="entry name" value="START-like_dom_sf"/>
</dbReference>
<dbReference type="Proteomes" id="UP000309215">
    <property type="component" value="Unassembled WGS sequence"/>
</dbReference>
<keyword evidence="2" id="KW-1185">Reference proteome</keyword>
<name>A0A4U1JAL1_9BACT</name>
<dbReference type="InterPro" id="IPR019587">
    <property type="entry name" value="Polyketide_cyclase/dehydratase"/>
</dbReference>
<dbReference type="AlphaFoldDB" id="A0A4U1JAL1"/>
<dbReference type="Gene3D" id="3.30.530.20">
    <property type="match status" value="1"/>
</dbReference>
<proteinExistence type="predicted"/>
<comment type="caution">
    <text evidence="1">The sequence shown here is derived from an EMBL/GenBank/DDBJ whole genome shotgun (WGS) entry which is preliminary data.</text>
</comment>
<dbReference type="OrthoDB" id="9807923at2"/>
<dbReference type="Pfam" id="PF10604">
    <property type="entry name" value="Polyketide_cyc2"/>
    <property type="match status" value="1"/>
</dbReference>
<accession>A0A4U1JAL1</accession>
<evidence type="ECO:0000313" key="1">
    <source>
        <dbReference type="EMBL" id="TKD06334.1"/>
    </source>
</evidence>
<evidence type="ECO:0000313" key="2">
    <source>
        <dbReference type="Proteomes" id="UP000309215"/>
    </source>
</evidence>
<dbReference type="RefSeq" id="WP_136930762.1">
    <property type="nucleotide sequence ID" value="NZ_SSMQ01000020.1"/>
</dbReference>
<gene>
    <name evidence="1" type="ORF">E8A74_20680</name>
</gene>
<protein>
    <submittedName>
        <fullName evidence="1">Polyketide cyclase</fullName>
    </submittedName>
</protein>
<sequence length="197" mass="21721">MKKVAIRVGLGLAALIVVFLIVVATRPSAYQVERHATFAAPVDLVYNHVKDFRTWEAWSPWAKLDPKMKTTFSGTQGEVGAVYEWEGNDDVGAGKMTIAALKPNERVDINLEFLKPFASKTDNGFKVEAAGKDTKITWFMRGENDFIGKMFCLFMDMDAMIGKDFENGLANLKKVTEEAAKAQKPADAEVVNAAAPK</sequence>
<dbReference type="EMBL" id="SSMQ01000020">
    <property type="protein sequence ID" value="TKD06334.1"/>
    <property type="molecule type" value="Genomic_DNA"/>
</dbReference>
<dbReference type="SUPFAM" id="SSF55961">
    <property type="entry name" value="Bet v1-like"/>
    <property type="match status" value="1"/>
</dbReference>
<reference evidence="1 2" key="1">
    <citation type="submission" date="2019-04" db="EMBL/GenBank/DDBJ databases">
        <authorList>
            <person name="Li Y."/>
            <person name="Wang J."/>
        </authorList>
    </citation>
    <scope>NUCLEOTIDE SEQUENCE [LARGE SCALE GENOMIC DNA]</scope>
    <source>
        <strain evidence="1 2">DSM 14668</strain>
    </source>
</reference>